<evidence type="ECO:0000256" key="8">
    <source>
        <dbReference type="SAM" id="SignalP"/>
    </source>
</evidence>
<dbReference type="SUPFAM" id="SSF141523">
    <property type="entry name" value="L,D-transpeptidase catalytic domain-like"/>
    <property type="match status" value="1"/>
</dbReference>
<evidence type="ECO:0000256" key="7">
    <source>
        <dbReference type="PROSITE-ProRule" id="PRU01373"/>
    </source>
</evidence>
<feature type="domain" description="L,D-TPase catalytic" evidence="9">
    <location>
        <begin position="54"/>
        <end position="163"/>
    </location>
</feature>
<keyword evidence="3" id="KW-0808">Transferase</keyword>
<dbReference type="InterPro" id="IPR050979">
    <property type="entry name" value="LD-transpeptidase"/>
</dbReference>
<dbReference type="CDD" id="cd16913">
    <property type="entry name" value="YkuD_like"/>
    <property type="match status" value="1"/>
</dbReference>
<feature type="active site" description="Proton donor/acceptor" evidence="7">
    <location>
        <position position="126"/>
    </location>
</feature>
<protein>
    <submittedName>
        <fullName evidence="10">L,D-transpeptidase</fullName>
    </submittedName>
</protein>
<evidence type="ECO:0000256" key="5">
    <source>
        <dbReference type="ARBA" id="ARBA00022984"/>
    </source>
</evidence>
<evidence type="ECO:0000256" key="4">
    <source>
        <dbReference type="ARBA" id="ARBA00022960"/>
    </source>
</evidence>
<feature type="chain" id="PRO_5047255724" evidence="8">
    <location>
        <begin position="20"/>
        <end position="324"/>
    </location>
</feature>
<evidence type="ECO:0000313" key="11">
    <source>
        <dbReference type="Proteomes" id="UP001218579"/>
    </source>
</evidence>
<feature type="signal peptide" evidence="8">
    <location>
        <begin position="1"/>
        <end position="19"/>
    </location>
</feature>
<sequence length="324" mass="34384">MRIIFYLIAFFALSGSAIAQGAKVSSPVELARQADKLKPGQWVWAPEIAPKGPLLVYVDLSKQLATIYRNGVRIGVSTVSTGKPGHETPTGVFTILQKDADHRSNIYNNAPMPFQQRLTWGGVALHAGGLPGYPESHGCVHLPYNFARELFRTTELGATVVVAGNAAHPVSTGLGEVLAPAVAETDALAPAGTYWAPERAPWGPVTIILSRTDQQAVVLRNGVEIGRSAIQIPNQNESTHVLTLTKTADGQTEWIYAGIAGHTAEAGASLDEAVRNHVNIPKDFYSKVSAILQPGTTLLVTQSPLNSGSTGEKLTILSGEKAPS</sequence>
<organism evidence="10 11">
    <name type="scientific">Asticcacaulis machinosus</name>
    <dbReference type="NCBI Taxonomy" id="2984211"/>
    <lineage>
        <taxon>Bacteria</taxon>
        <taxon>Pseudomonadati</taxon>
        <taxon>Pseudomonadota</taxon>
        <taxon>Alphaproteobacteria</taxon>
        <taxon>Caulobacterales</taxon>
        <taxon>Caulobacteraceae</taxon>
        <taxon>Asticcacaulis</taxon>
    </lineage>
</organism>
<evidence type="ECO:0000256" key="3">
    <source>
        <dbReference type="ARBA" id="ARBA00022679"/>
    </source>
</evidence>
<keyword evidence="4 7" id="KW-0133">Cell shape</keyword>
<dbReference type="PANTHER" id="PTHR30582:SF2">
    <property type="entry name" value="L,D-TRANSPEPTIDASE YCIB-RELATED"/>
    <property type="match status" value="1"/>
</dbReference>
<gene>
    <name evidence="10" type="ORF">PQU98_15300</name>
</gene>
<dbReference type="InterPro" id="IPR016915">
    <property type="entry name" value="UCP029342"/>
</dbReference>
<evidence type="ECO:0000313" key="10">
    <source>
        <dbReference type="EMBL" id="MDC7677508.1"/>
    </source>
</evidence>
<dbReference type="InterPro" id="IPR038063">
    <property type="entry name" value="Transpep_catalytic_dom"/>
</dbReference>
<dbReference type="PANTHER" id="PTHR30582">
    <property type="entry name" value="L,D-TRANSPEPTIDASE"/>
    <property type="match status" value="1"/>
</dbReference>
<reference evidence="10 11" key="1">
    <citation type="submission" date="2023-01" db="EMBL/GenBank/DDBJ databases">
        <title>Novel species of the genus Asticcacaulis isolated from rivers.</title>
        <authorList>
            <person name="Lu H."/>
        </authorList>
    </citation>
    <scope>NUCLEOTIDE SEQUENCE [LARGE SCALE GENOMIC DNA]</scope>
    <source>
        <strain evidence="10 11">LKC15W</strain>
    </source>
</reference>
<proteinExistence type="inferred from homology"/>
<comment type="similarity">
    <text evidence="2">Belongs to the YkuD family.</text>
</comment>
<dbReference type="Pfam" id="PF03734">
    <property type="entry name" value="YkuD"/>
    <property type="match status" value="1"/>
</dbReference>
<accession>A0ABT5HMN2</accession>
<evidence type="ECO:0000256" key="2">
    <source>
        <dbReference type="ARBA" id="ARBA00005992"/>
    </source>
</evidence>
<dbReference type="Proteomes" id="UP001218579">
    <property type="component" value="Unassembled WGS sequence"/>
</dbReference>
<comment type="pathway">
    <text evidence="1 7">Cell wall biogenesis; peptidoglycan biosynthesis.</text>
</comment>
<dbReference type="InterPro" id="IPR005490">
    <property type="entry name" value="LD_TPept_cat_dom"/>
</dbReference>
<keyword evidence="8" id="KW-0732">Signal</keyword>
<dbReference type="PIRSF" id="PIRSF029342">
    <property type="entry name" value="UCP029342_ErfK/YbiS/YcfS/YnhG"/>
    <property type="match status" value="1"/>
</dbReference>
<keyword evidence="6 7" id="KW-0961">Cell wall biogenesis/degradation</keyword>
<dbReference type="NCBIfam" id="NF004785">
    <property type="entry name" value="PRK06132.1-2"/>
    <property type="match status" value="1"/>
</dbReference>
<feature type="active site" description="Nucleophile" evidence="7">
    <location>
        <position position="139"/>
    </location>
</feature>
<name>A0ABT5HMN2_9CAUL</name>
<dbReference type="Gene3D" id="2.40.440.10">
    <property type="entry name" value="L,D-transpeptidase catalytic domain-like"/>
    <property type="match status" value="1"/>
</dbReference>
<dbReference type="RefSeq" id="WP_272745833.1">
    <property type="nucleotide sequence ID" value="NZ_JAQQKV010000004.1"/>
</dbReference>
<comment type="caution">
    <text evidence="10">The sequence shown here is derived from an EMBL/GenBank/DDBJ whole genome shotgun (WGS) entry which is preliminary data.</text>
</comment>
<evidence type="ECO:0000256" key="6">
    <source>
        <dbReference type="ARBA" id="ARBA00023316"/>
    </source>
</evidence>
<evidence type="ECO:0000256" key="1">
    <source>
        <dbReference type="ARBA" id="ARBA00004752"/>
    </source>
</evidence>
<dbReference type="PROSITE" id="PS52029">
    <property type="entry name" value="LD_TPASE"/>
    <property type="match status" value="1"/>
</dbReference>
<keyword evidence="11" id="KW-1185">Reference proteome</keyword>
<keyword evidence="5 7" id="KW-0573">Peptidoglycan synthesis</keyword>
<dbReference type="EMBL" id="JAQQKV010000004">
    <property type="protein sequence ID" value="MDC7677508.1"/>
    <property type="molecule type" value="Genomic_DNA"/>
</dbReference>
<evidence type="ECO:0000259" key="9">
    <source>
        <dbReference type="PROSITE" id="PS52029"/>
    </source>
</evidence>